<evidence type="ECO:0000259" key="6">
    <source>
        <dbReference type="Pfam" id="PF20519"/>
    </source>
</evidence>
<comment type="subcellular location">
    <subcellularLocation>
        <location evidence="1">Membrane</location>
        <topology evidence="1">Multi-pass membrane protein</topology>
    </subcellularLocation>
</comment>
<evidence type="ECO:0000313" key="7">
    <source>
        <dbReference type="EMBL" id="JAG04388.1"/>
    </source>
</evidence>
<feature type="non-terminal residue" evidence="7">
    <location>
        <position position="141"/>
    </location>
</feature>
<evidence type="ECO:0000256" key="5">
    <source>
        <dbReference type="ARBA" id="ARBA00023136"/>
    </source>
</evidence>
<dbReference type="InterPro" id="IPR051223">
    <property type="entry name" value="Polycystin"/>
</dbReference>
<proteinExistence type="inferred from homology"/>
<gene>
    <name evidence="7" type="primary">Pkd1l3_4</name>
    <name evidence="7" type="ORF">CM83_100927</name>
</gene>
<evidence type="ECO:0000256" key="3">
    <source>
        <dbReference type="ARBA" id="ARBA00022692"/>
    </source>
</evidence>
<dbReference type="PANTHER" id="PTHR10877">
    <property type="entry name" value="POLYCYSTIN FAMILY MEMBER"/>
    <property type="match status" value="1"/>
</dbReference>
<keyword evidence="5" id="KW-0472">Membrane</keyword>
<organism evidence="7">
    <name type="scientific">Lygus hesperus</name>
    <name type="common">Western plant bug</name>
    <dbReference type="NCBI Taxonomy" id="30085"/>
    <lineage>
        <taxon>Eukaryota</taxon>
        <taxon>Metazoa</taxon>
        <taxon>Ecdysozoa</taxon>
        <taxon>Arthropoda</taxon>
        <taxon>Hexapoda</taxon>
        <taxon>Insecta</taxon>
        <taxon>Pterygota</taxon>
        <taxon>Neoptera</taxon>
        <taxon>Paraneoptera</taxon>
        <taxon>Hemiptera</taxon>
        <taxon>Heteroptera</taxon>
        <taxon>Panheteroptera</taxon>
        <taxon>Cimicomorpha</taxon>
        <taxon>Miridae</taxon>
        <taxon>Mirini</taxon>
        <taxon>Lygus</taxon>
    </lineage>
</organism>
<evidence type="ECO:0000256" key="4">
    <source>
        <dbReference type="ARBA" id="ARBA00022989"/>
    </source>
</evidence>
<dbReference type="GO" id="GO:0016020">
    <property type="term" value="C:membrane"/>
    <property type="evidence" value="ECO:0007669"/>
    <property type="project" value="UniProtKB-SubCell"/>
</dbReference>
<reference evidence="7" key="1">
    <citation type="journal article" date="2014" name="PLoS ONE">
        <title>Transcriptome-Based Identification of ABC Transporters in the Western Tarnished Plant Bug Lygus hesperus.</title>
        <authorList>
            <person name="Hull J.J."/>
            <person name="Chaney K."/>
            <person name="Geib S.M."/>
            <person name="Fabrick J.A."/>
            <person name="Brent C.S."/>
            <person name="Walsh D."/>
            <person name="Lavine L.C."/>
        </authorList>
    </citation>
    <scope>NUCLEOTIDE SEQUENCE</scope>
</reference>
<protein>
    <submittedName>
        <fullName evidence="7">Polycystic kidney disease protein 1-like 3</fullName>
    </submittedName>
</protein>
<reference evidence="7" key="2">
    <citation type="submission" date="2014-07" db="EMBL/GenBank/DDBJ databases">
        <authorList>
            <person name="Hull J."/>
        </authorList>
    </citation>
    <scope>NUCLEOTIDE SEQUENCE</scope>
</reference>
<accession>A0A0A9WCZ0</accession>
<comment type="similarity">
    <text evidence="2">Belongs to the polycystin family.</text>
</comment>
<name>A0A0A9WCZ0_LYGHE</name>
<dbReference type="PANTHER" id="PTHR10877:SF150">
    <property type="entry name" value="REJ DOMAIN-CONTAINING PROTEIN"/>
    <property type="match status" value="1"/>
</dbReference>
<sequence>TKSYLPTWKPYDGQRGQLNQLWIYTPPYDTGVVYGKSLALYDGGGYFYLLDWNMGGSLRKLQYLEMNEWINNLTRCIFLEINLYNNNLKLFTTIRLIIEALPNGFYSFRPQFETASFFFKTKPETQAILILMGILGVVLIG</sequence>
<dbReference type="GO" id="GO:0005262">
    <property type="term" value="F:calcium channel activity"/>
    <property type="evidence" value="ECO:0007669"/>
    <property type="project" value="TreeGrafter"/>
</dbReference>
<evidence type="ECO:0000256" key="1">
    <source>
        <dbReference type="ARBA" id="ARBA00004141"/>
    </source>
</evidence>
<feature type="domain" description="Polycystin" evidence="6">
    <location>
        <begin position="2"/>
        <end position="117"/>
    </location>
</feature>
<dbReference type="AlphaFoldDB" id="A0A0A9WCZ0"/>
<dbReference type="InterPro" id="IPR046791">
    <property type="entry name" value="Polycystin_dom"/>
</dbReference>
<evidence type="ECO:0000256" key="2">
    <source>
        <dbReference type="ARBA" id="ARBA00007200"/>
    </source>
</evidence>
<keyword evidence="4" id="KW-1133">Transmembrane helix</keyword>
<dbReference type="GO" id="GO:0050982">
    <property type="term" value="P:detection of mechanical stimulus"/>
    <property type="evidence" value="ECO:0007669"/>
    <property type="project" value="TreeGrafter"/>
</dbReference>
<dbReference type="Pfam" id="PF20519">
    <property type="entry name" value="Polycystin_dom"/>
    <property type="match status" value="1"/>
</dbReference>
<dbReference type="EMBL" id="GBHO01039216">
    <property type="protein sequence ID" value="JAG04388.1"/>
    <property type="molecule type" value="Transcribed_RNA"/>
</dbReference>
<keyword evidence="3" id="KW-0812">Transmembrane</keyword>
<feature type="non-terminal residue" evidence="7">
    <location>
        <position position="1"/>
    </location>
</feature>